<evidence type="ECO:0000256" key="1">
    <source>
        <dbReference type="SAM" id="MobiDB-lite"/>
    </source>
</evidence>
<proteinExistence type="predicted"/>
<sequence>MCLPHRGHLRGQVAWVVAQRVGHRRVNFRIRACVPMRMQPMWTRSLCLAALFVVSLPCVAQITPSLTADEIMARVAANTDRDDDARAHYVYVQHTQMISSSGKSVMCEETTDARVTPGTHGSEQQMLKLDGRRRDGKRYIAYTEPLKDKPHGADIDGPPDRDLTKEARKQRRKDGLRNDEDEDLDQQLVEHVRKNLTNEKSKDGLHAGLFPLTGKAQPGYNFALKGRERRNGHDTFHIVFTPREKSHYDWRGDAWIDTEAFQPVVVQTALAHNIPFAVRALLGTSIPGLGFTATYAPQPDGVWFPATFGTEFKLNVLFFFHRSIALSVENRDFEKTHTASRIVADSDLPEPLPTTPGEK</sequence>
<evidence type="ECO:0008006" key="4">
    <source>
        <dbReference type="Google" id="ProtNLM"/>
    </source>
</evidence>
<feature type="compositionally biased region" description="Basic and acidic residues" evidence="1">
    <location>
        <begin position="145"/>
        <end position="178"/>
    </location>
</feature>
<evidence type="ECO:0000313" key="3">
    <source>
        <dbReference type="Proteomes" id="UP000182409"/>
    </source>
</evidence>
<dbReference type="Proteomes" id="UP000182409">
    <property type="component" value="Unassembled WGS sequence"/>
</dbReference>
<evidence type="ECO:0000313" key="2">
    <source>
        <dbReference type="EMBL" id="SEB57951.1"/>
    </source>
</evidence>
<dbReference type="Gene3D" id="2.50.20.10">
    <property type="entry name" value="Lipoprotein localisation LolA/LolB/LppX"/>
    <property type="match status" value="1"/>
</dbReference>
<reference evidence="2 3" key="1">
    <citation type="submission" date="2016-10" db="EMBL/GenBank/DDBJ databases">
        <authorList>
            <person name="de Groot N.N."/>
        </authorList>
    </citation>
    <scope>NUCLEOTIDE SEQUENCE [LARGE SCALE GENOMIC DNA]</scope>
    <source>
        <strain evidence="2 3">AB35.6</strain>
    </source>
</reference>
<dbReference type="AlphaFoldDB" id="A0A1H4KHG4"/>
<accession>A0A1H4KHG4</accession>
<name>A0A1H4KHG4_9BACT</name>
<dbReference type="EMBL" id="FNSD01000001">
    <property type="protein sequence ID" value="SEB57951.1"/>
    <property type="molecule type" value="Genomic_DNA"/>
</dbReference>
<protein>
    <recommendedName>
        <fullName evidence="4">MucB/RseB N-terminal domain-containing protein</fullName>
    </recommendedName>
</protein>
<feature type="region of interest" description="Disordered" evidence="1">
    <location>
        <begin position="141"/>
        <end position="184"/>
    </location>
</feature>
<organism evidence="2 3">
    <name type="scientific">Terriglobus roseus</name>
    <dbReference type="NCBI Taxonomy" id="392734"/>
    <lineage>
        <taxon>Bacteria</taxon>
        <taxon>Pseudomonadati</taxon>
        <taxon>Acidobacteriota</taxon>
        <taxon>Terriglobia</taxon>
        <taxon>Terriglobales</taxon>
        <taxon>Acidobacteriaceae</taxon>
        <taxon>Terriglobus</taxon>
    </lineage>
</organism>
<gene>
    <name evidence="2" type="ORF">SAMN05443244_1200</name>
</gene>